<organism evidence="1 2">
    <name type="scientific">Mythimna loreyi</name>
    <dbReference type="NCBI Taxonomy" id="667449"/>
    <lineage>
        <taxon>Eukaryota</taxon>
        <taxon>Metazoa</taxon>
        <taxon>Ecdysozoa</taxon>
        <taxon>Arthropoda</taxon>
        <taxon>Hexapoda</taxon>
        <taxon>Insecta</taxon>
        <taxon>Pterygota</taxon>
        <taxon>Neoptera</taxon>
        <taxon>Endopterygota</taxon>
        <taxon>Lepidoptera</taxon>
        <taxon>Glossata</taxon>
        <taxon>Ditrysia</taxon>
        <taxon>Noctuoidea</taxon>
        <taxon>Noctuidae</taxon>
        <taxon>Noctuinae</taxon>
        <taxon>Hadenini</taxon>
        <taxon>Mythimna</taxon>
    </lineage>
</organism>
<dbReference type="Proteomes" id="UP001231649">
    <property type="component" value="Chromosome 24"/>
</dbReference>
<name>A0ACC2Q7M6_9NEOP</name>
<gene>
    <name evidence="1" type="ORF">PYW08_009627</name>
</gene>
<reference evidence="1" key="1">
    <citation type="submission" date="2023-03" db="EMBL/GenBank/DDBJ databases">
        <title>Chromosome-level genomes of two armyworms, Mythimna separata and Mythimna loreyi, provide insights into the biosynthesis and reception of sex pheromones.</title>
        <authorList>
            <person name="Zhao H."/>
        </authorList>
    </citation>
    <scope>NUCLEOTIDE SEQUENCE</scope>
    <source>
        <strain evidence="1">BeijingLab</strain>
    </source>
</reference>
<keyword evidence="2" id="KW-1185">Reference proteome</keyword>
<accession>A0ACC2Q7M6</accession>
<protein>
    <submittedName>
        <fullName evidence="1">Uncharacterized protein</fullName>
    </submittedName>
</protein>
<sequence length="139" mass="15273">MTAHSSKKFKNIDVGATVLVEVPRVDRGPLDSKNVVGKVIEKKNELYKVGTSFGIINDWLPRNAVLSTPGDILNETLPETKLPLRKIFAMSSTFGGQGIKQCNCKKYSKGQCLSNKCNCKKANILCNSRCHKSLTCANK</sequence>
<evidence type="ECO:0000313" key="1">
    <source>
        <dbReference type="EMBL" id="KAJ8709623.1"/>
    </source>
</evidence>
<comment type="caution">
    <text evidence="1">The sequence shown here is derived from an EMBL/GenBank/DDBJ whole genome shotgun (WGS) entry which is preliminary data.</text>
</comment>
<proteinExistence type="predicted"/>
<evidence type="ECO:0000313" key="2">
    <source>
        <dbReference type="Proteomes" id="UP001231649"/>
    </source>
</evidence>
<dbReference type="EMBL" id="CM056800">
    <property type="protein sequence ID" value="KAJ8709623.1"/>
    <property type="molecule type" value="Genomic_DNA"/>
</dbReference>